<keyword evidence="1" id="KW-0805">Transcription regulation</keyword>
<dbReference type="InterPro" id="IPR036093">
    <property type="entry name" value="NAC_dom_sf"/>
</dbReference>
<dbReference type="OrthoDB" id="1931139at2759"/>
<feature type="region of interest" description="Disordered" evidence="4">
    <location>
        <begin position="134"/>
        <end position="162"/>
    </location>
</feature>
<dbReference type="AlphaFoldDB" id="A0A8T2SXT1"/>
<dbReference type="GO" id="GO:0003677">
    <property type="term" value="F:DNA binding"/>
    <property type="evidence" value="ECO:0007669"/>
    <property type="project" value="InterPro"/>
</dbReference>
<accession>A0A8T2SXT1</accession>
<keyword evidence="2" id="KW-0804">Transcription</keyword>
<name>A0A8T2SXT1_CERRI</name>
<evidence type="ECO:0000313" key="6">
    <source>
        <dbReference type="EMBL" id="KAH7373206.1"/>
    </source>
</evidence>
<evidence type="ECO:0000259" key="5">
    <source>
        <dbReference type="PROSITE" id="PS51005"/>
    </source>
</evidence>
<feature type="domain" description="NAC" evidence="5">
    <location>
        <begin position="30"/>
        <end position="217"/>
    </location>
</feature>
<dbReference type="PROSITE" id="PS51005">
    <property type="entry name" value="NAC"/>
    <property type="match status" value="1"/>
</dbReference>
<keyword evidence="7" id="KW-1185">Reference proteome</keyword>
<dbReference type="EMBL" id="CM035422">
    <property type="protein sequence ID" value="KAH7373206.1"/>
    <property type="molecule type" value="Genomic_DNA"/>
</dbReference>
<protein>
    <recommendedName>
        <fullName evidence="5">NAC domain-containing protein</fullName>
    </recommendedName>
</protein>
<keyword evidence="3" id="KW-0539">Nucleus</keyword>
<dbReference type="Proteomes" id="UP000825935">
    <property type="component" value="Chromosome 17"/>
</dbReference>
<evidence type="ECO:0000256" key="1">
    <source>
        <dbReference type="ARBA" id="ARBA00023015"/>
    </source>
</evidence>
<gene>
    <name evidence="6" type="ORF">KP509_17G044100</name>
</gene>
<dbReference type="InterPro" id="IPR003441">
    <property type="entry name" value="NAC-dom"/>
</dbReference>
<dbReference type="PANTHER" id="PTHR31744">
    <property type="entry name" value="PROTEIN CUP-SHAPED COTYLEDON 2-RELATED"/>
    <property type="match status" value="1"/>
</dbReference>
<organism evidence="6 7">
    <name type="scientific">Ceratopteris richardii</name>
    <name type="common">Triangle waterfern</name>
    <dbReference type="NCBI Taxonomy" id="49495"/>
    <lineage>
        <taxon>Eukaryota</taxon>
        <taxon>Viridiplantae</taxon>
        <taxon>Streptophyta</taxon>
        <taxon>Embryophyta</taxon>
        <taxon>Tracheophyta</taxon>
        <taxon>Polypodiopsida</taxon>
        <taxon>Polypodiidae</taxon>
        <taxon>Polypodiales</taxon>
        <taxon>Pteridineae</taxon>
        <taxon>Pteridaceae</taxon>
        <taxon>Parkerioideae</taxon>
        <taxon>Ceratopteris</taxon>
    </lineage>
</organism>
<reference evidence="6" key="1">
    <citation type="submission" date="2021-08" db="EMBL/GenBank/DDBJ databases">
        <title>WGS assembly of Ceratopteris richardii.</title>
        <authorList>
            <person name="Marchant D.B."/>
            <person name="Chen G."/>
            <person name="Jenkins J."/>
            <person name="Shu S."/>
            <person name="Leebens-Mack J."/>
            <person name="Grimwood J."/>
            <person name="Schmutz J."/>
            <person name="Soltis P."/>
            <person name="Soltis D."/>
            <person name="Chen Z.-H."/>
        </authorList>
    </citation>
    <scope>NUCLEOTIDE SEQUENCE</scope>
    <source>
        <strain evidence="6">Whitten #5841</strain>
        <tissue evidence="6">Leaf</tissue>
    </source>
</reference>
<feature type="compositionally biased region" description="Polar residues" evidence="4">
    <location>
        <begin position="134"/>
        <end position="143"/>
    </location>
</feature>
<comment type="caution">
    <text evidence="6">The sequence shown here is derived from an EMBL/GenBank/DDBJ whole genome shotgun (WGS) entry which is preliminary data.</text>
</comment>
<dbReference type="Gene3D" id="2.170.150.80">
    <property type="entry name" value="NAC domain"/>
    <property type="match status" value="1"/>
</dbReference>
<dbReference type="Pfam" id="PF02365">
    <property type="entry name" value="NAM"/>
    <property type="match status" value="1"/>
</dbReference>
<sequence length="229" mass="25343">MYENLSNSCHTLPISEACTSSKLGLNSNELPPGFRFQPTEEELIGFYLFRKAAGLSLPAHLIPEVDLHKHDPWDLPDLSPLPANTYQWFFFTFVDRKYQSGSRANRVTPSGYWKATGRPSVVVASATTSLLTDIQSSTSMDQMSSEQRESPSSNSSVSGRDNAIGTKKTLVFYAGRAPHGQRTPWVMHEFHLSPHLCSAPTNDSCSSEIVISRIVRKESSETHVVVPEG</sequence>
<proteinExistence type="predicted"/>
<dbReference type="SUPFAM" id="SSF101941">
    <property type="entry name" value="NAC domain"/>
    <property type="match status" value="2"/>
</dbReference>
<dbReference type="GO" id="GO:0006355">
    <property type="term" value="P:regulation of DNA-templated transcription"/>
    <property type="evidence" value="ECO:0007669"/>
    <property type="project" value="InterPro"/>
</dbReference>
<evidence type="ECO:0000256" key="2">
    <source>
        <dbReference type="ARBA" id="ARBA00023163"/>
    </source>
</evidence>
<evidence type="ECO:0000256" key="4">
    <source>
        <dbReference type="SAM" id="MobiDB-lite"/>
    </source>
</evidence>
<dbReference type="PANTHER" id="PTHR31744:SF210">
    <property type="entry name" value="NAC DOMAIN-CONTAINING PROTEIN 86-LIKE"/>
    <property type="match status" value="1"/>
</dbReference>
<evidence type="ECO:0000256" key="3">
    <source>
        <dbReference type="ARBA" id="ARBA00023242"/>
    </source>
</evidence>
<evidence type="ECO:0000313" key="7">
    <source>
        <dbReference type="Proteomes" id="UP000825935"/>
    </source>
</evidence>